<dbReference type="Proteomes" id="UP001499987">
    <property type="component" value="Unassembled WGS sequence"/>
</dbReference>
<dbReference type="EMBL" id="BAAALD010000032">
    <property type="protein sequence ID" value="GAA1088968.1"/>
    <property type="molecule type" value="Genomic_DNA"/>
</dbReference>
<feature type="compositionally biased region" description="Pro residues" evidence="1">
    <location>
        <begin position="16"/>
        <end position="27"/>
    </location>
</feature>
<accession>A0ABP4E3A1</accession>
<organism evidence="2 3">
    <name type="scientific">Kitasatospora arboriphila</name>
    <dbReference type="NCBI Taxonomy" id="258052"/>
    <lineage>
        <taxon>Bacteria</taxon>
        <taxon>Bacillati</taxon>
        <taxon>Actinomycetota</taxon>
        <taxon>Actinomycetes</taxon>
        <taxon>Kitasatosporales</taxon>
        <taxon>Streptomycetaceae</taxon>
        <taxon>Kitasatospora</taxon>
    </lineage>
</organism>
<gene>
    <name evidence="2" type="ORF">GCM10009663_35820</name>
</gene>
<evidence type="ECO:0000313" key="3">
    <source>
        <dbReference type="Proteomes" id="UP001499987"/>
    </source>
</evidence>
<keyword evidence="3" id="KW-1185">Reference proteome</keyword>
<sequence length="112" mass="11913">MASRLPAGLGLTRPVPADPVPSDPVPSAPDRLPGATDLLHLLDRRVKGDRPVHGVRRARAWSTASGPAVTRAARHGLRRIGSVGDVPVRPCTPLPARGRPVCLRVAPHARER</sequence>
<evidence type="ECO:0000313" key="2">
    <source>
        <dbReference type="EMBL" id="GAA1088968.1"/>
    </source>
</evidence>
<name>A0ABP4E3A1_9ACTN</name>
<proteinExistence type="predicted"/>
<reference evidence="3" key="1">
    <citation type="journal article" date="2019" name="Int. J. Syst. Evol. Microbiol.">
        <title>The Global Catalogue of Microorganisms (GCM) 10K type strain sequencing project: providing services to taxonomists for standard genome sequencing and annotation.</title>
        <authorList>
            <consortium name="The Broad Institute Genomics Platform"/>
            <consortium name="The Broad Institute Genome Sequencing Center for Infectious Disease"/>
            <person name="Wu L."/>
            <person name="Ma J."/>
        </authorList>
    </citation>
    <scope>NUCLEOTIDE SEQUENCE [LARGE SCALE GENOMIC DNA]</scope>
    <source>
        <strain evidence="3">JCM 13002</strain>
    </source>
</reference>
<evidence type="ECO:0000256" key="1">
    <source>
        <dbReference type="SAM" id="MobiDB-lite"/>
    </source>
</evidence>
<comment type="caution">
    <text evidence="2">The sequence shown here is derived from an EMBL/GenBank/DDBJ whole genome shotgun (WGS) entry which is preliminary data.</text>
</comment>
<protein>
    <submittedName>
        <fullName evidence="2">Uncharacterized protein</fullName>
    </submittedName>
</protein>
<feature type="region of interest" description="Disordered" evidence="1">
    <location>
        <begin position="1"/>
        <end position="31"/>
    </location>
</feature>